<dbReference type="PANTHER" id="PTHR40940">
    <property type="entry name" value="PROTEIN BATD-RELATED"/>
    <property type="match status" value="1"/>
</dbReference>
<comment type="caution">
    <text evidence="4">The sequence shown here is derived from an EMBL/GenBank/DDBJ whole genome shotgun (WGS) entry which is preliminary data.</text>
</comment>
<keyword evidence="2" id="KW-0732">Signal</keyword>
<evidence type="ECO:0000313" key="4">
    <source>
        <dbReference type="EMBL" id="TWT35865.1"/>
    </source>
</evidence>
<proteinExistence type="predicted"/>
<feature type="region of interest" description="Disordered" evidence="1">
    <location>
        <begin position="401"/>
        <end position="421"/>
    </location>
</feature>
<dbReference type="RefSeq" id="WP_197531114.1">
    <property type="nucleotide sequence ID" value="NZ_SIHJ01000001.1"/>
</dbReference>
<feature type="compositionally biased region" description="Pro residues" evidence="1">
    <location>
        <begin position="409"/>
        <end position="421"/>
    </location>
</feature>
<dbReference type="InterPro" id="IPR025738">
    <property type="entry name" value="BatD"/>
</dbReference>
<feature type="chain" id="PRO_5023006187" description="DUF7939 domain-containing protein" evidence="2">
    <location>
        <begin position="29"/>
        <end position="421"/>
    </location>
</feature>
<organism evidence="4 5">
    <name type="scientific">Posidoniimonas corsicana</name>
    <dbReference type="NCBI Taxonomy" id="1938618"/>
    <lineage>
        <taxon>Bacteria</taxon>
        <taxon>Pseudomonadati</taxon>
        <taxon>Planctomycetota</taxon>
        <taxon>Planctomycetia</taxon>
        <taxon>Pirellulales</taxon>
        <taxon>Lacipirellulaceae</taxon>
        <taxon>Posidoniimonas</taxon>
    </lineage>
</organism>
<reference evidence="4 5" key="1">
    <citation type="submission" date="2019-02" db="EMBL/GenBank/DDBJ databases">
        <title>Deep-cultivation of Planctomycetes and their phenomic and genomic characterization uncovers novel biology.</title>
        <authorList>
            <person name="Wiegand S."/>
            <person name="Jogler M."/>
            <person name="Boedeker C."/>
            <person name="Pinto D."/>
            <person name="Vollmers J."/>
            <person name="Rivas-Marin E."/>
            <person name="Kohn T."/>
            <person name="Peeters S.H."/>
            <person name="Heuer A."/>
            <person name="Rast P."/>
            <person name="Oberbeckmann S."/>
            <person name="Bunk B."/>
            <person name="Jeske O."/>
            <person name="Meyerdierks A."/>
            <person name="Storesund J.E."/>
            <person name="Kallscheuer N."/>
            <person name="Luecker S."/>
            <person name="Lage O.M."/>
            <person name="Pohl T."/>
            <person name="Merkel B.J."/>
            <person name="Hornburger P."/>
            <person name="Mueller R.-W."/>
            <person name="Bruemmer F."/>
            <person name="Labrenz M."/>
            <person name="Spormann A.M."/>
            <person name="Op Den Camp H."/>
            <person name="Overmann J."/>
            <person name="Amann R."/>
            <person name="Jetten M.S.M."/>
            <person name="Mascher T."/>
            <person name="Medema M.H."/>
            <person name="Devos D.P."/>
            <person name="Kaster A.-K."/>
            <person name="Ovreas L."/>
            <person name="Rohde M."/>
            <person name="Galperin M.Y."/>
            <person name="Jogler C."/>
        </authorList>
    </citation>
    <scope>NUCLEOTIDE SEQUENCE [LARGE SCALE GENOMIC DNA]</scope>
    <source>
        <strain evidence="4 5">KOR34</strain>
    </source>
</reference>
<evidence type="ECO:0000256" key="2">
    <source>
        <dbReference type="SAM" id="SignalP"/>
    </source>
</evidence>
<gene>
    <name evidence="4" type="ORF">KOR34_07610</name>
</gene>
<dbReference type="AlphaFoldDB" id="A0A5C5VDX1"/>
<accession>A0A5C5VDX1</accession>
<evidence type="ECO:0000256" key="1">
    <source>
        <dbReference type="SAM" id="MobiDB-lite"/>
    </source>
</evidence>
<name>A0A5C5VDX1_9BACT</name>
<evidence type="ECO:0000259" key="3">
    <source>
        <dbReference type="Pfam" id="PF25607"/>
    </source>
</evidence>
<feature type="domain" description="DUF7939" evidence="3">
    <location>
        <begin position="331"/>
        <end position="402"/>
    </location>
</feature>
<dbReference type="Pfam" id="PF25607">
    <property type="entry name" value="DUF7939"/>
    <property type="match status" value="1"/>
</dbReference>
<keyword evidence="5" id="KW-1185">Reference proteome</keyword>
<dbReference type="EMBL" id="SIHJ01000001">
    <property type="protein sequence ID" value="TWT35865.1"/>
    <property type="molecule type" value="Genomic_DNA"/>
</dbReference>
<dbReference type="InterPro" id="IPR057699">
    <property type="entry name" value="DUF7939"/>
</dbReference>
<dbReference type="Proteomes" id="UP000316714">
    <property type="component" value="Unassembled WGS sequence"/>
</dbReference>
<feature type="signal peptide" evidence="2">
    <location>
        <begin position="1"/>
        <end position="28"/>
    </location>
</feature>
<dbReference type="PANTHER" id="PTHR40940:SF1">
    <property type="entry name" value="PROTEIN BATD"/>
    <property type="match status" value="1"/>
</dbReference>
<sequence precursor="true">MTPAPAARRSAWPAIALLAALAAQPAAAEVELVSIEAPNTQVWVGQKAPFYVKLRSLGPFTGAASFSLPQVPRAVIVGVGNPTVSTEDGGDDTWYVQTHEFALFSQASGKVVLPAFEVRFGGRDEPAGPPVDRVEKTSEVTFDVKNPPGRQGDAYLVTTSEIDVTERWDPQPADAKQGDVFRRTISQSAEQVTGMALAPPPRGAPPGVKVYLADPQVSDKTNRGDFIGARTDTITYMLTEPGEVTLPAIKYVWWNPAKESFGDTTLPSVTIDVAAVAVPVVDPKPKAPARVPVWLLIAIAAGVSLVVWQWPRLVAFAIECHRRLNPPDRVVARRLLRACRRNDAKAAERAWVDWQNAQPGDYRPAPNLAQAAAGLAKCLYGTASPTTWDGGALATAFRREHSTHSPSWRPHPPSLAPLNPR</sequence>
<evidence type="ECO:0000313" key="5">
    <source>
        <dbReference type="Proteomes" id="UP000316714"/>
    </source>
</evidence>
<protein>
    <recommendedName>
        <fullName evidence="3">DUF7939 domain-containing protein</fullName>
    </recommendedName>
</protein>